<dbReference type="InterPro" id="IPR009367">
    <property type="entry name" value="Elm1-like"/>
</dbReference>
<dbReference type="RefSeq" id="WP_371857479.1">
    <property type="nucleotide sequence ID" value="NZ_BAPL01000030.1"/>
</dbReference>
<reference evidence="2 3" key="1">
    <citation type="submission" date="2019-06" db="EMBL/GenBank/DDBJ databases">
        <title>Whole genome shotgun sequence of Acetobacter peroxydans NBRC 13755.</title>
        <authorList>
            <person name="Hosoyama A."/>
            <person name="Uohara A."/>
            <person name="Ohji S."/>
            <person name="Ichikawa N."/>
        </authorList>
    </citation>
    <scope>NUCLEOTIDE SEQUENCE [LARGE SCALE GENOMIC DNA]</scope>
    <source>
        <strain evidence="2 3">NBRC 13755</strain>
    </source>
</reference>
<comment type="caution">
    <text evidence="2">The sequence shown here is derived from an EMBL/GenBank/DDBJ whole genome shotgun (WGS) entry which is preliminary data.</text>
</comment>
<sequence length="366" mass="39232">MASVDYAVSSNDTRPPSVKVEQEAEQTAAPAGGMSDGGSSLAFVMGEDFAGMRSQALGLAARAGWRGVFCPICPDRVARLALSGPRWLNHAFLRGLDGRHLHEHEDLGTSDVVISIGGKGGALGAALGEHPPPGRRERLPIVQVQHPRLDLGRFDLVVACRHDEISGDNVLVGRTALHGLTRERLEEARALWAPRFAHLPRPLVAVLVGGSNGRYTFGVTEAARLGSVLVETMRAEGGSLLVTPSRRTDRAALRVLGDAVKQVGGFVWDGEGENPYVGLIACADSLVVTMDSVSMMSEAVAGSAPVTVFPLPGRSRRISTFVEEMELAGRARVLEANEARLQHPWPVTPLDDTPELVEEMHRRLGF</sequence>
<feature type="region of interest" description="Disordered" evidence="1">
    <location>
        <begin position="1"/>
        <end position="35"/>
    </location>
</feature>
<dbReference type="EMBL" id="BJMV01000002">
    <property type="protein sequence ID" value="GEB84696.1"/>
    <property type="molecule type" value="Genomic_DNA"/>
</dbReference>
<dbReference type="PANTHER" id="PTHR33986">
    <property type="entry name" value="OS02G0535700 PROTEIN"/>
    <property type="match status" value="1"/>
</dbReference>
<evidence type="ECO:0008006" key="4">
    <source>
        <dbReference type="Google" id="ProtNLM"/>
    </source>
</evidence>
<name>A0A4Y3TQS9_9PROT</name>
<dbReference type="AlphaFoldDB" id="A0A4Y3TQS9"/>
<organism evidence="2 3">
    <name type="scientific">Acetobacter peroxydans</name>
    <dbReference type="NCBI Taxonomy" id="104098"/>
    <lineage>
        <taxon>Bacteria</taxon>
        <taxon>Pseudomonadati</taxon>
        <taxon>Pseudomonadota</taxon>
        <taxon>Alphaproteobacteria</taxon>
        <taxon>Acetobacterales</taxon>
        <taxon>Acetobacteraceae</taxon>
        <taxon>Acetobacter</taxon>
    </lineage>
</organism>
<dbReference type="PANTHER" id="PTHR33986:SF15">
    <property type="entry name" value="MITOCHONDRIAL FISSION PROTEIN ELM1"/>
    <property type="match status" value="1"/>
</dbReference>
<evidence type="ECO:0000313" key="2">
    <source>
        <dbReference type="EMBL" id="GEB84696.1"/>
    </source>
</evidence>
<evidence type="ECO:0000313" key="3">
    <source>
        <dbReference type="Proteomes" id="UP000317730"/>
    </source>
</evidence>
<protein>
    <recommendedName>
        <fullName evidence="4">Nucleoside-diphosphate sugar epimerase</fullName>
    </recommendedName>
</protein>
<dbReference type="Pfam" id="PF06258">
    <property type="entry name" value="Mito_fiss_Elm1"/>
    <property type="match status" value="1"/>
</dbReference>
<gene>
    <name evidence="2" type="ORF">APE01nite_04930</name>
</gene>
<accession>A0A4Y3TQS9</accession>
<keyword evidence="3" id="KW-1185">Reference proteome</keyword>
<evidence type="ECO:0000256" key="1">
    <source>
        <dbReference type="SAM" id="MobiDB-lite"/>
    </source>
</evidence>
<dbReference type="Proteomes" id="UP000317730">
    <property type="component" value="Unassembled WGS sequence"/>
</dbReference>
<proteinExistence type="predicted"/>